<dbReference type="InterPro" id="IPR009045">
    <property type="entry name" value="Zn_M74/Hedgehog-like"/>
</dbReference>
<dbReference type="PROSITE" id="PS51257">
    <property type="entry name" value="PROKAR_LIPOPROTEIN"/>
    <property type="match status" value="1"/>
</dbReference>
<dbReference type="Pfam" id="PF02557">
    <property type="entry name" value="VanY"/>
    <property type="match status" value="1"/>
</dbReference>
<dbReference type="PANTHER" id="PTHR34385:SF1">
    <property type="entry name" value="PEPTIDOGLYCAN L-ALANYL-D-GLUTAMATE ENDOPEPTIDASE CWLK"/>
    <property type="match status" value="1"/>
</dbReference>
<sequence length="259" mass="28967">MLKMTKMLIAFLLIVSVGGCGKKAKTPNEDNLNPTETPQSQETAQPTAEPEETPASNNDGNEGDIVMEVPDLTSLDSINLIVNKQRPLGEDYEPADLVKPDVPLAKSSVTMRQEAAEAMKIMFDAAKEDGISLMIGSGYRSYDYQKTLYNNYVARDGEEEANRYSAKPGQSEHQTGLAADLSGTSGNCYLKGCFKDTDEGVWLKENAWKYGFILRYPEGKEEITGYIFEPWHYRYFGTEEAQKIFESGLTVEEYYNLQD</sequence>
<keyword evidence="7" id="KW-1185">Reference proteome</keyword>
<dbReference type="InterPro" id="IPR003709">
    <property type="entry name" value="VanY-like_core_dom"/>
</dbReference>
<evidence type="ECO:0000313" key="6">
    <source>
        <dbReference type="Proteomes" id="UP000433575"/>
    </source>
</evidence>
<dbReference type="InterPro" id="IPR058193">
    <property type="entry name" value="VanY/YodJ_core_dom"/>
</dbReference>
<accession>A0A6N7SCF9</accession>
<reference evidence="6 7" key="1">
    <citation type="journal article" date="2019" name="Nat. Med.">
        <title>A library of human gut bacterial isolates paired with longitudinal multiomics data enables mechanistic microbiome research.</title>
        <authorList>
            <person name="Poyet M."/>
            <person name="Groussin M."/>
            <person name="Gibbons S.M."/>
            <person name="Avila-Pacheco J."/>
            <person name="Jiang X."/>
            <person name="Kearney S.M."/>
            <person name="Perrotta A.R."/>
            <person name="Berdy B."/>
            <person name="Zhao S."/>
            <person name="Lieberman T.D."/>
            <person name="Swanson P.K."/>
            <person name="Smith M."/>
            <person name="Roesemann S."/>
            <person name="Alexander J.E."/>
            <person name="Rich S.A."/>
            <person name="Livny J."/>
            <person name="Vlamakis H."/>
            <person name="Clish C."/>
            <person name="Bullock K."/>
            <person name="Deik A."/>
            <person name="Scott J."/>
            <person name="Pierce K.A."/>
            <person name="Xavier R.J."/>
            <person name="Alm E.J."/>
        </authorList>
    </citation>
    <scope>NUCLEOTIDE SEQUENCE [LARGE SCALE GENOMIC DNA]</scope>
    <source>
        <strain evidence="4 6">BIOML-A4</strain>
        <strain evidence="5 7">BIOML-A5</strain>
    </source>
</reference>
<dbReference type="CDD" id="cd14852">
    <property type="entry name" value="LD-carboxypeptidase"/>
    <property type="match status" value="1"/>
</dbReference>
<dbReference type="PANTHER" id="PTHR34385">
    <property type="entry name" value="D-ALANYL-D-ALANINE CARBOXYPEPTIDASE"/>
    <property type="match status" value="1"/>
</dbReference>
<organism evidence="4 6">
    <name type="scientific">Holdemania massiliensis</name>
    <dbReference type="NCBI Taxonomy" id="1468449"/>
    <lineage>
        <taxon>Bacteria</taxon>
        <taxon>Bacillati</taxon>
        <taxon>Bacillota</taxon>
        <taxon>Erysipelotrichia</taxon>
        <taxon>Erysipelotrichales</taxon>
        <taxon>Erysipelotrichaceae</taxon>
        <taxon>Holdemania</taxon>
    </lineage>
</organism>
<dbReference type="AlphaFoldDB" id="A0A6N7SCF9"/>
<name>A0A6N7SCF9_9FIRM</name>
<evidence type="ECO:0000313" key="4">
    <source>
        <dbReference type="EMBL" id="MSA91006.1"/>
    </source>
</evidence>
<dbReference type="RefSeq" id="WP_154240391.1">
    <property type="nucleotide sequence ID" value="NZ_CALJPI010000257.1"/>
</dbReference>
<dbReference type="InterPro" id="IPR052179">
    <property type="entry name" value="DD-CPase-like"/>
</dbReference>
<dbReference type="GO" id="GO:0006508">
    <property type="term" value="P:proteolysis"/>
    <property type="evidence" value="ECO:0007669"/>
    <property type="project" value="InterPro"/>
</dbReference>
<gene>
    <name evidence="5" type="ORF">GKD88_16750</name>
    <name evidence="4" type="ORF">GKE08_16870</name>
</gene>
<protein>
    <submittedName>
        <fullName evidence="4">D-alanyl-D-alanine carboxypeptidase family protein</fullName>
    </submittedName>
</protein>
<evidence type="ECO:0000313" key="7">
    <source>
        <dbReference type="Proteomes" id="UP000480929"/>
    </source>
</evidence>
<dbReference type="OrthoDB" id="9792074at2"/>
<comment type="caution">
    <text evidence="4">The sequence shown here is derived from an EMBL/GenBank/DDBJ whole genome shotgun (WGS) entry which is preliminary data.</text>
</comment>
<evidence type="ECO:0000313" key="5">
    <source>
        <dbReference type="EMBL" id="MSC34777.1"/>
    </source>
</evidence>
<evidence type="ECO:0000259" key="3">
    <source>
        <dbReference type="Pfam" id="PF02557"/>
    </source>
</evidence>
<feature type="compositionally biased region" description="Polar residues" evidence="1">
    <location>
        <begin position="29"/>
        <end position="40"/>
    </location>
</feature>
<keyword evidence="4" id="KW-0121">Carboxypeptidase</keyword>
<evidence type="ECO:0000256" key="1">
    <source>
        <dbReference type="SAM" id="MobiDB-lite"/>
    </source>
</evidence>
<feature type="domain" description="D-alanyl-D-alanine carboxypeptidase-like core" evidence="3">
    <location>
        <begin position="110"/>
        <end position="237"/>
    </location>
</feature>
<keyword evidence="4" id="KW-0378">Hydrolase</keyword>
<dbReference type="SUPFAM" id="SSF55166">
    <property type="entry name" value="Hedgehog/DD-peptidase"/>
    <property type="match status" value="1"/>
</dbReference>
<dbReference type="EMBL" id="WKPJ01000040">
    <property type="protein sequence ID" value="MSA91006.1"/>
    <property type="molecule type" value="Genomic_DNA"/>
</dbReference>
<feature type="chain" id="PRO_5038875349" evidence="2">
    <location>
        <begin position="20"/>
        <end position="259"/>
    </location>
</feature>
<feature type="region of interest" description="Disordered" evidence="1">
    <location>
        <begin position="25"/>
        <end position="65"/>
    </location>
</feature>
<dbReference type="GO" id="GO:0004180">
    <property type="term" value="F:carboxypeptidase activity"/>
    <property type="evidence" value="ECO:0007669"/>
    <property type="project" value="UniProtKB-KW"/>
</dbReference>
<dbReference type="Gene3D" id="3.30.1380.10">
    <property type="match status" value="1"/>
</dbReference>
<dbReference type="EMBL" id="WKPI01000043">
    <property type="protein sequence ID" value="MSC34777.1"/>
    <property type="molecule type" value="Genomic_DNA"/>
</dbReference>
<dbReference type="Proteomes" id="UP000480929">
    <property type="component" value="Unassembled WGS sequence"/>
</dbReference>
<keyword evidence="2" id="KW-0732">Signal</keyword>
<evidence type="ECO:0000256" key="2">
    <source>
        <dbReference type="SAM" id="SignalP"/>
    </source>
</evidence>
<feature type="signal peptide" evidence="2">
    <location>
        <begin position="1"/>
        <end position="19"/>
    </location>
</feature>
<dbReference type="Proteomes" id="UP000433575">
    <property type="component" value="Unassembled WGS sequence"/>
</dbReference>
<keyword evidence="4" id="KW-0645">Protease</keyword>
<proteinExistence type="predicted"/>